<dbReference type="Gene3D" id="1.10.760.10">
    <property type="entry name" value="Cytochrome c-like domain"/>
    <property type="match status" value="1"/>
</dbReference>
<name>A0ABY5YK99_9DEIO</name>
<feature type="domain" description="Cytochrome c" evidence="6">
    <location>
        <begin position="54"/>
        <end position="140"/>
    </location>
</feature>
<keyword evidence="5" id="KW-0472">Membrane</keyword>
<evidence type="ECO:0000313" key="7">
    <source>
        <dbReference type="EMBL" id="UWX65535.1"/>
    </source>
</evidence>
<organism evidence="7 8">
    <name type="scientific">Deinococcus rubellus</name>
    <dbReference type="NCBI Taxonomy" id="1889240"/>
    <lineage>
        <taxon>Bacteria</taxon>
        <taxon>Thermotogati</taxon>
        <taxon>Deinococcota</taxon>
        <taxon>Deinococci</taxon>
        <taxon>Deinococcales</taxon>
        <taxon>Deinococcaceae</taxon>
        <taxon>Deinococcus</taxon>
    </lineage>
</organism>
<dbReference type="PROSITE" id="PS51007">
    <property type="entry name" value="CYTC"/>
    <property type="match status" value="1"/>
</dbReference>
<sequence length="140" mass="14141">MDDERVKTSSLVWSLVGFVATIGLSLGAYTVGQRMSGVSGEALAGGAAEGQATQVSVNGGELFALSCAGCHGAKAEGGVGPNLAVTKSWALPVFSEAVLHGQAEGRTLSSIMPHFADTGLSGEPATPAQIEAIHNFIKSL</sequence>
<evidence type="ECO:0000259" key="6">
    <source>
        <dbReference type="PROSITE" id="PS51007"/>
    </source>
</evidence>
<dbReference type="InterPro" id="IPR009056">
    <property type="entry name" value="Cyt_c-like_dom"/>
</dbReference>
<evidence type="ECO:0000256" key="5">
    <source>
        <dbReference type="SAM" id="Phobius"/>
    </source>
</evidence>
<dbReference type="Pfam" id="PF00034">
    <property type="entry name" value="Cytochrom_C"/>
    <property type="match status" value="1"/>
</dbReference>
<accession>A0ABY5YK99</accession>
<evidence type="ECO:0000313" key="8">
    <source>
        <dbReference type="Proteomes" id="UP001060261"/>
    </source>
</evidence>
<dbReference type="RefSeq" id="WP_260561791.1">
    <property type="nucleotide sequence ID" value="NZ_BAABEC010000008.1"/>
</dbReference>
<keyword evidence="1 4" id="KW-0349">Heme</keyword>
<keyword evidence="8" id="KW-1185">Reference proteome</keyword>
<keyword evidence="2 4" id="KW-0479">Metal-binding</keyword>
<evidence type="ECO:0000256" key="1">
    <source>
        <dbReference type="ARBA" id="ARBA00022617"/>
    </source>
</evidence>
<evidence type="ECO:0000256" key="4">
    <source>
        <dbReference type="PROSITE-ProRule" id="PRU00433"/>
    </source>
</evidence>
<proteinExistence type="predicted"/>
<dbReference type="Proteomes" id="UP001060261">
    <property type="component" value="Chromosome"/>
</dbReference>
<keyword evidence="3 4" id="KW-0408">Iron</keyword>
<evidence type="ECO:0000256" key="3">
    <source>
        <dbReference type="ARBA" id="ARBA00023004"/>
    </source>
</evidence>
<keyword evidence="5" id="KW-0812">Transmembrane</keyword>
<protein>
    <submittedName>
        <fullName evidence="7">Cytochrome c</fullName>
    </submittedName>
</protein>
<dbReference type="SUPFAM" id="SSF46626">
    <property type="entry name" value="Cytochrome c"/>
    <property type="match status" value="1"/>
</dbReference>
<keyword evidence="5" id="KW-1133">Transmembrane helix</keyword>
<dbReference type="EMBL" id="CP104213">
    <property type="protein sequence ID" value="UWX65535.1"/>
    <property type="molecule type" value="Genomic_DNA"/>
</dbReference>
<reference evidence="7" key="1">
    <citation type="submission" date="2022-09" db="EMBL/GenBank/DDBJ databases">
        <title>genome sequence of Deinococcus rubellus.</title>
        <authorList>
            <person name="Srinivasan S."/>
        </authorList>
    </citation>
    <scope>NUCLEOTIDE SEQUENCE</scope>
    <source>
        <strain evidence="7">Ant6</strain>
    </source>
</reference>
<feature type="transmembrane region" description="Helical" evidence="5">
    <location>
        <begin position="12"/>
        <end position="31"/>
    </location>
</feature>
<dbReference type="InterPro" id="IPR036909">
    <property type="entry name" value="Cyt_c-like_dom_sf"/>
</dbReference>
<gene>
    <name evidence="7" type="ORF">N0D28_07770</name>
</gene>
<evidence type="ECO:0000256" key="2">
    <source>
        <dbReference type="ARBA" id="ARBA00022723"/>
    </source>
</evidence>